<proteinExistence type="predicted"/>
<dbReference type="Proteomes" id="UP001549031">
    <property type="component" value="Unassembled WGS sequence"/>
</dbReference>
<reference evidence="1 2" key="1">
    <citation type="submission" date="2024-06" db="EMBL/GenBank/DDBJ databases">
        <title>Genomic Encyclopedia of Type Strains, Phase IV (KMG-IV): sequencing the most valuable type-strain genomes for metagenomic binning, comparative biology and taxonomic classification.</title>
        <authorList>
            <person name="Goeker M."/>
        </authorList>
    </citation>
    <scope>NUCLEOTIDE SEQUENCE [LARGE SCALE GENOMIC DNA]</scope>
    <source>
        <strain evidence="1 2">DSM 105042</strain>
    </source>
</reference>
<gene>
    <name evidence="1" type="ORF">ABID21_001879</name>
</gene>
<name>A0ABV2H5F3_9HYPH</name>
<evidence type="ECO:0000313" key="1">
    <source>
        <dbReference type="EMBL" id="MET3585770.1"/>
    </source>
</evidence>
<evidence type="ECO:0000313" key="2">
    <source>
        <dbReference type="Proteomes" id="UP001549031"/>
    </source>
</evidence>
<accession>A0ABV2H5F3</accession>
<organism evidence="1 2">
    <name type="scientific">Pseudorhizobium tarimense</name>
    <dbReference type="NCBI Taxonomy" id="1079109"/>
    <lineage>
        <taxon>Bacteria</taxon>
        <taxon>Pseudomonadati</taxon>
        <taxon>Pseudomonadota</taxon>
        <taxon>Alphaproteobacteria</taxon>
        <taxon>Hyphomicrobiales</taxon>
        <taxon>Rhizobiaceae</taxon>
        <taxon>Rhizobium/Agrobacterium group</taxon>
        <taxon>Pseudorhizobium</taxon>
    </lineage>
</organism>
<dbReference type="RefSeq" id="WP_247243695.1">
    <property type="nucleotide sequence ID" value="NZ_JALJRA010000006.1"/>
</dbReference>
<sequence length="140" mass="15356">MSAKAYTIEDDYAPILKGEVEIPNAEEVDPLLFLTNLASGGHSLVPHWGWGNINGRKNWAQFFLTPAGMGGRFDGGGYAVVYRSGRYDQDAKKMIHQPIVVRFAICKHEKLDALGANHSRGWHPGSCKHCGLDMTVDSGD</sequence>
<dbReference type="EMBL" id="JBEPLJ010000006">
    <property type="protein sequence ID" value="MET3585770.1"/>
    <property type="molecule type" value="Genomic_DNA"/>
</dbReference>
<keyword evidence="2" id="KW-1185">Reference proteome</keyword>
<comment type="caution">
    <text evidence="1">The sequence shown here is derived from an EMBL/GenBank/DDBJ whole genome shotgun (WGS) entry which is preliminary data.</text>
</comment>
<protein>
    <submittedName>
        <fullName evidence="1">Uncharacterized protein</fullName>
    </submittedName>
</protein>